<evidence type="ECO:0000313" key="2">
    <source>
        <dbReference type="EMBL" id="MED6190473.1"/>
    </source>
</evidence>
<protein>
    <submittedName>
        <fullName evidence="2">Uncharacterized protein</fullName>
    </submittedName>
</protein>
<dbReference type="Proteomes" id="UP001341840">
    <property type="component" value="Unassembled WGS sequence"/>
</dbReference>
<keyword evidence="3" id="KW-1185">Reference proteome</keyword>
<proteinExistence type="predicted"/>
<evidence type="ECO:0000256" key="1">
    <source>
        <dbReference type="SAM" id="MobiDB-lite"/>
    </source>
</evidence>
<name>A0ABU6X1E5_9FABA</name>
<evidence type="ECO:0000313" key="3">
    <source>
        <dbReference type="Proteomes" id="UP001341840"/>
    </source>
</evidence>
<comment type="caution">
    <text evidence="2">The sequence shown here is derived from an EMBL/GenBank/DDBJ whole genome shotgun (WGS) entry which is preliminary data.</text>
</comment>
<accession>A0ABU6X1E5</accession>
<feature type="region of interest" description="Disordered" evidence="1">
    <location>
        <begin position="61"/>
        <end position="121"/>
    </location>
</feature>
<dbReference type="EMBL" id="JASCZI010185383">
    <property type="protein sequence ID" value="MED6190473.1"/>
    <property type="molecule type" value="Genomic_DNA"/>
</dbReference>
<organism evidence="2 3">
    <name type="scientific">Stylosanthes scabra</name>
    <dbReference type="NCBI Taxonomy" id="79078"/>
    <lineage>
        <taxon>Eukaryota</taxon>
        <taxon>Viridiplantae</taxon>
        <taxon>Streptophyta</taxon>
        <taxon>Embryophyta</taxon>
        <taxon>Tracheophyta</taxon>
        <taxon>Spermatophyta</taxon>
        <taxon>Magnoliopsida</taxon>
        <taxon>eudicotyledons</taxon>
        <taxon>Gunneridae</taxon>
        <taxon>Pentapetalae</taxon>
        <taxon>rosids</taxon>
        <taxon>fabids</taxon>
        <taxon>Fabales</taxon>
        <taxon>Fabaceae</taxon>
        <taxon>Papilionoideae</taxon>
        <taxon>50 kb inversion clade</taxon>
        <taxon>dalbergioids sensu lato</taxon>
        <taxon>Dalbergieae</taxon>
        <taxon>Pterocarpus clade</taxon>
        <taxon>Stylosanthes</taxon>
    </lineage>
</organism>
<feature type="compositionally biased region" description="Basic residues" evidence="1">
    <location>
        <begin position="61"/>
        <end position="73"/>
    </location>
</feature>
<gene>
    <name evidence="2" type="ORF">PIB30_106268</name>
</gene>
<sequence length="131" mass="14770">MKVPEGLKISETSKENSQEISNVVDALKEEFEMKDLGKTKFCLGLQIEHYKTRQYYRRPYRRPSRRQCHHHGGGIRWSDQAAMGEAVTGQASVTDPPMRRPLGPDPVHDLTEALGGSHPPRLVDPVLITPL</sequence>
<reference evidence="2 3" key="1">
    <citation type="journal article" date="2023" name="Plants (Basel)">
        <title>Bridging the Gap: Combining Genomics and Transcriptomics Approaches to Understand Stylosanthes scabra, an Orphan Legume from the Brazilian Caatinga.</title>
        <authorList>
            <person name="Ferreira-Neto J.R.C."/>
            <person name="da Silva M.D."/>
            <person name="Binneck E."/>
            <person name="de Melo N.F."/>
            <person name="da Silva R.H."/>
            <person name="de Melo A.L.T.M."/>
            <person name="Pandolfi V."/>
            <person name="Bustamante F.O."/>
            <person name="Brasileiro-Vidal A.C."/>
            <person name="Benko-Iseppon A.M."/>
        </authorList>
    </citation>
    <scope>NUCLEOTIDE SEQUENCE [LARGE SCALE GENOMIC DNA]</scope>
    <source>
        <tissue evidence="2">Leaves</tissue>
    </source>
</reference>